<gene>
    <name evidence="1" type="ORF">DPEC_G00035310</name>
</gene>
<comment type="caution">
    <text evidence="1">The sequence shown here is derived from an EMBL/GenBank/DDBJ whole genome shotgun (WGS) entry which is preliminary data.</text>
</comment>
<evidence type="ECO:0000313" key="1">
    <source>
        <dbReference type="EMBL" id="KAJ8013963.1"/>
    </source>
</evidence>
<sequence>MTRICYFHLRLHYQCSRKFQNRYFFCTSLLGNSSNSLLYVCNIGHRKCLDERGQAAELSLEPESSWGSGCAIGKTRGVSSAYQTDYRDHPNTEGTTSRRFPRNHLERSTVADAPQAGEHFIWFGRHDKGRPVPLVLAATNCSSSSKRFQILLLSQALDEHSIFCTSSLGKSQSHTLSV</sequence>
<protein>
    <submittedName>
        <fullName evidence="1">Uncharacterized protein</fullName>
    </submittedName>
</protein>
<organism evidence="1 2">
    <name type="scientific">Dallia pectoralis</name>
    <name type="common">Alaska blackfish</name>
    <dbReference type="NCBI Taxonomy" id="75939"/>
    <lineage>
        <taxon>Eukaryota</taxon>
        <taxon>Metazoa</taxon>
        <taxon>Chordata</taxon>
        <taxon>Craniata</taxon>
        <taxon>Vertebrata</taxon>
        <taxon>Euteleostomi</taxon>
        <taxon>Actinopterygii</taxon>
        <taxon>Neopterygii</taxon>
        <taxon>Teleostei</taxon>
        <taxon>Protacanthopterygii</taxon>
        <taxon>Esociformes</taxon>
        <taxon>Umbridae</taxon>
        <taxon>Dallia</taxon>
    </lineage>
</organism>
<dbReference type="Proteomes" id="UP001157502">
    <property type="component" value="Chromosome 3"/>
</dbReference>
<name>A0ACC2HD94_DALPE</name>
<dbReference type="EMBL" id="CM055730">
    <property type="protein sequence ID" value="KAJ8013963.1"/>
    <property type="molecule type" value="Genomic_DNA"/>
</dbReference>
<reference evidence="1" key="1">
    <citation type="submission" date="2021-05" db="EMBL/GenBank/DDBJ databases">
        <authorList>
            <person name="Pan Q."/>
            <person name="Jouanno E."/>
            <person name="Zahm M."/>
            <person name="Klopp C."/>
            <person name="Cabau C."/>
            <person name="Louis A."/>
            <person name="Berthelot C."/>
            <person name="Parey E."/>
            <person name="Roest Crollius H."/>
            <person name="Montfort J."/>
            <person name="Robinson-Rechavi M."/>
            <person name="Bouchez O."/>
            <person name="Lampietro C."/>
            <person name="Lopez Roques C."/>
            <person name="Donnadieu C."/>
            <person name="Postlethwait J."/>
            <person name="Bobe J."/>
            <person name="Dillon D."/>
            <person name="Chandos A."/>
            <person name="von Hippel F."/>
            <person name="Guiguen Y."/>
        </authorList>
    </citation>
    <scope>NUCLEOTIDE SEQUENCE</scope>
    <source>
        <strain evidence="1">YG-Jan2019</strain>
    </source>
</reference>
<evidence type="ECO:0000313" key="2">
    <source>
        <dbReference type="Proteomes" id="UP001157502"/>
    </source>
</evidence>
<proteinExistence type="predicted"/>
<keyword evidence="2" id="KW-1185">Reference proteome</keyword>
<accession>A0ACC2HD94</accession>